<keyword evidence="3" id="KW-1185">Reference proteome</keyword>
<organism evidence="2 3">
    <name type="scientific">Draconibacterium aestuarii</name>
    <dbReference type="NCBI Taxonomy" id="2998507"/>
    <lineage>
        <taxon>Bacteria</taxon>
        <taxon>Pseudomonadati</taxon>
        <taxon>Bacteroidota</taxon>
        <taxon>Bacteroidia</taxon>
        <taxon>Marinilabiliales</taxon>
        <taxon>Prolixibacteraceae</taxon>
        <taxon>Draconibacterium</taxon>
    </lineage>
</organism>
<dbReference type="EMBL" id="JAPOHD010000067">
    <property type="protein sequence ID" value="MCY1723257.1"/>
    <property type="molecule type" value="Genomic_DNA"/>
</dbReference>
<dbReference type="Proteomes" id="UP001145087">
    <property type="component" value="Unassembled WGS sequence"/>
</dbReference>
<dbReference type="PANTHER" id="PTHR43685:SF3">
    <property type="entry name" value="SLR2126 PROTEIN"/>
    <property type="match status" value="1"/>
</dbReference>
<protein>
    <submittedName>
        <fullName evidence="2">Glycosyltransferase family 2 protein</fullName>
    </submittedName>
</protein>
<sequence>MINTYKIAILITCHNRRQKTLNCLKYLFKVSLFENYQFEVFLVDDGSIDGTSDAVRKEFPQVKIIVGNGNLYWNKGMYLAWTTAAQHYEYDYYVWLNDDVILYPTSLKSLLHTAREYPKSIICGTLRSKNEEIPTYGGRDRNGKILTPNNSTRLCSLCNGNLVLISKHVFLKVGYLDPVFPHAIGDFDYSLRAKKLGIQTIVSPGYLGICESNPSLPKWCYPKYDLLTRLKVLYSPLGNSHPKYYFIFDSRHFGLLSALKHFLSIHFRAFYPSLWKQ</sequence>
<dbReference type="InterPro" id="IPR001173">
    <property type="entry name" value="Glyco_trans_2-like"/>
</dbReference>
<feature type="domain" description="Glycosyltransferase 2-like" evidence="1">
    <location>
        <begin position="9"/>
        <end position="170"/>
    </location>
</feature>
<dbReference type="SUPFAM" id="SSF53448">
    <property type="entry name" value="Nucleotide-diphospho-sugar transferases"/>
    <property type="match status" value="1"/>
</dbReference>
<evidence type="ECO:0000313" key="2">
    <source>
        <dbReference type="EMBL" id="MCY1723257.1"/>
    </source>
</evidence>
<accession>A0A9X3FBH3</accession>
<dbReference type="InterPro" id="IPR029044">
    <property type="entry name" value="Nucleotide-diphossugar_trans"/>
</dbReference>
<evidence type="ECO:0000259" key="1">
    <source>
        <dbReference type="Pfam" id="PF00535"/>
    </source>
</evidence>
<dbReference type="AlphaFoldDB" id="A0A9X3FBH3"/>
<dbReference type="RefSeq" id="WP_343335582.1">
    <property type="nucleotide sequence ID" value="NZ_JAPOHD010000067.1"/>
</dbReference>
<evidence type="ECO:0000313" key="3">
    <source>
        <dbReference type="Proteomes" id="UP001145087"/>
    </source>
</evidence>
<name>A0A9X3FBH3_9BACT</name>
<dbReference type="Gene3D" id="3.90.550.10">
    <property type="entry name" value="Spore Coat Polysaccharide Biosynthesis Protein SpsA, Chain A"/>
    <property type="match status" value="1"/>
</dbReference>
<gene>
    <name evidence="2" type="ORF">OU798_23105</name>
</gene>
<dbReference type="PANTHER" id="PTHR43685">
    <property type="entry name" value="GLYCOSYLTRANSFERASE"/>
    <property type="match status" value="1"/>
</dbReference>
<comment type="caution">
    <text evidence="2">The sequence shown here is derived from an EMBL/GenBank/DDBJ whole genome shotgun (WGS) entry which is preliminary data.</text>
</comment>
<dbReference type="Pfam" id="PF00535">
    <property type="entry name" value="Glycos_transf_2"/>
    <property type="match status" value="1"/>
</dbReference>
<dbReference type="InterPro" id="IPR050834">
    <property type="entry name" value="Glycosyltransf_2"/>
</dbReference>
<reference evidence="2" key="1">
    <citation type="submission" date="2022-11" db="EMBL/GenBank/DDBJ databases">
        <title>Marilongibacter aestuarii gen. nov., sp. nov., isolated from tidal flat sediment.</title>
        <authorList>
            <person name="Jiayan W."/>
        </authorList>
    </citation>
    <scope>NUCLEOTIDE SEQUENCE</scope>
    <source>
        <strain evidence="2">Z1-6</strain>
    </source>
</reference>
<proteinExistence type="predicted"/>